<protein>
    <submittedName>
        <fullName evidence="10">Iron chelate uptake ABC transporter family permease subunit</fullName>
    </submittedName>
</protein>
<evidence type="ECO:0000256" key="3">
    <source>
        <dbReference type="ARBA" id="ARBA00022448"/>
    </source>
</evidence>
<dbReference type="InterPro" id="IPR000522">
    <property type="entry name" value="ABC_transptr_permease_BtuC"/>
</dbReference>
<feature type="region of interest" description="Disordered" evidence="8">
    <location>
        <begin position="1"/>
        <end position="30"/>
    </location>
</feature>
<dbReference type="CDD" id="cd06550">
    <property type="entry name" value="TM_ABC_iron-siderophores_like"/>
    <property type="match status" value="1"/>
</dbReference>
<feature type="transmembrane region" description="Helical" evidence="9">
    <location>
        <begin position="135"/>
        <end position="156"/>
    </location>
</feature>
<evidence type="ECO:0000256" key="7">
    <source>
        <dbReference type="ARBA" id="ARBA00023136"/>
    </source>
</evidence>
<dbReference type="InterPro" id="IPR037294">
    <property type="entry name" value="ABC_BtuC-like"/>
</dbReference>
<evidence type="ECO:0000256" key="5">
    <source>
        <dbReference type="ARBA" id="ARBA00022692"/>
    </source>
</evidence>
<proteinExistence type="inferred from homology"/>
<feature type="compositionally biased region" description="Low complexity" evidence="8">
    <location>
        <begin position="19"/>
        <end position="30"/>
    </location>
</feature>
<keyword evidence="4" id="KW-1003">Cell membrane</keyword>
<dbReference type="Proteomes" id="UP001228171">
    <property type="component" value="Unassembled WGS sequence"/>
</dbReference>
<reference evidence="10 11" key="1">
    <citation type="submission" date="2023-08" db="EMBL/GenBank/DDBJ databases">
        <authorList>
            <person name="Kumar R."/>
        </authorList>
    </citation>
    <scope>NUCLEOTIDE SEQUENCE [LARGE SCALE GENOMIC DNA]</scope>
    <source>
        <strain evidence="10 11">LUR13</strain>
    </source>
</reference>
<feature type="transmembrane region" description="Helical" evidence="9">
    <location>
        <begin position="186"/>
        <end position="208"/>
    </location>
</feature>
<dbReference type="Gene3D" id="1.10.3470.10">
    <property type="entry name" value="ABC transporter involved in vitamin B12 uptake, BtuC"/>
    <property type="match status" value="1"/>
</dbReference>
<keyword evidence="11" id="KW-1185">Reference proteome</keyword>
<dbReference type="Pfam" id="PF01032">
    <property type="entry name" value="FecCD"/>
    <property type="match status" value="1"/>
</dbReference>
<feature type="transmembrane region" description="Helical" evidence="9">
    <location>
        <begin position="48"/>
        <end position="71"/>
    </location>
</feature>
<dbReference type="RefSeq" id="WP_305935548.1">
    <property type="nucleotide sequence ID" value="NZ_DAMDIC010000002.1"/>
</dbReference>
<keyword evidence="5 9" id="KW-0812">Transmembrane</keyword>
<evidence type="ECO:0000313" key="11">
    <source>
        <dbReference type="Proteomes" id="UP001228171"/>
    </source>
</evidence>
<evidence type="ECO:0000256" key="9">
    <source>
        <dbReference type="SAM" id="Phobius"/>
    </source>
</evidence>
<dbReference type="SUPFAM" id="SSF81345">
    <property type="entry name" value="ABC transporter involved in vitamin B12 uptake, BtuC"/>
    <property type="match status" value="1"/>
</dbReference>
<feature type="transmembrane region" description="Helical" evidence="9">
    <location>
        <begin position="344"/>
        <end position="363"/>
    </location>
</feature>
<comment type="subcellular location">
    <subcellularLocation>
        <location evidence="1">Cell membrane</location>
        <topology evidence="1">Multi-pass membrane protein</topology>
    </subcellularLocation>
</comment>
<keyword evidence="3" id="KW-0813">Transport</keyword>
<feature type="transmembrane region" description="Helical" evidence="9">
    <location>
        <begin position="229"/>
        <end position="249"/>
    </location>
</feature>
<keyword evidence="7 9" id="KW-0472">Membrane</keyword>
<feature type="transmembrane region" description="Helical" evidence="9">
    <location>
        <begin position="103"/>
        <end position="123"/>
    </location>
</feature>
<gene>
    <name evidence="10" type="ORF">Q8P09_03955</name>
</gene>
<evidence type="ECO:0000313" key="10">
    <source>
        <dbReference type="EMBL" id="MDP4544230.1"/>
    </source>
</evidence>
<comment type="caution">
    <text evidence="10">The sequence shown here is derived from an EMBL/GenBank/DDBJ whole genome shotgun (WGS) entry which is preliminary data.</text>
</comment>
<dbReference type="PANTHER" id="PTHR30472:SF27">
    <property type="entry name" value="PETROBACTIN IMPORT SYSTEM PERMEASE PROTEIN YCLN"/>
    <property type="match status" value="1"/>
</dbReference>
<feature type="transmembrane region" description="Helical" evidence="9">
    <location>
        <begin position="317"/>
        <end position="338"/>
    </location>
</feature>
<organism evidence="10 11">
    <name type="scientific">Psychrobacter faecalis</name>
    <dbReference type="NCBI Taxonomy" id="180588"/>
    <lineage>
        <taxon>Bacteria</taxon>
        <taxon>Pseudomonadati</taxon>
        <taxon>Pseudomonadota</taxon>
        <taxon>Gammaproteobacteria</taxon>
        <taxon>Moraxellales</taxon>
        <taxon>Moraxellaceae</taxon>
        <taxon>Psychrobacter</taxon>
    </lineage>
</organism>
<dbReference type="PANTHER" id="PTHR30472">
    <property type="entry name" value="FERRIC ENTEROBACTIN TRANSPORT SYSTEM PERMEASE PROTEIN"/>
    <property type="match status" value="1"/>
</dbReference>
<sequence length="369" mass="39219">MPLFSPRAQASVKTSSTLPAAPSSWQPSASSGIRYARDKQRRAAIPPWLINTASLIIMGLLVLLSLSIGVADFSWSGILQSLISQSANSDSSLMLVSRIPRTVAIILTGIAMAVAGMIIQVVLKNRFVEPSMVGATQSAALGLLVVSLLFPASALLVKMGVATIAAVAGMMLFMLLIHRVPPTDFLMIPLIGIVFGGIIEAITTFIAYQTESLQMLSVWQFGDFSSVLAGRYELLWLTGALCVLAYIIADKLTIVGLGDNIALNLGISKRQVTWLGVGMVAMMSAVVVVTVGMIPFIGLVVPNIVSRIMGDKLRRSLPAVALLGASAVLLCDIIGRSIRYPFEVPVATVFGVVGTVIFLWLLLRAPAEQ</sequence>
<accession>A0ABT9HFX3</accession>
<keyword evidence="6 9" id="KW-1133">Transmembrane helix</keyword>
<dbReference type="EMBL" id="JAVAJI010000004">
    <property type="protein sequence ID" value="MDP4544230.1"/>
    <property type="molecule type" value="Genomic_DNA"/>
</dbReference>
<evidence type="ECO:0000256" key="8">
    <source>
        <dbReference type="SAM" id="MobiDB-lite"/>
    </source>
</evidence>
<evidence type="ECO:0000256" key="2">
    <source>
        <dbReference type="ARBA" id="ARBA00007935"/>
    </source>
</evidence>
<evidence type="ECO:0000256" key="1">
    <source>
        <dbReference type="ARBA" id="ARBA00004651"/>
    </source>
</evidence>
<evidence type="ECO:0000256" key="6">
    <source>
        <dbReference type="ARBA" id="ARBA00022989"/>
    </source>
</evidence>
<comment type="similarity">
    <text evidence="2">Belongs to the binding-protein-dependent transport system permease family. FecCD subfamily.</text>
</comment>
<feature type="transmembrane region" description="Helical" evidence="9">
    <location>
        <begin position="272"/>
        <end position="305"/>
    </location>
</feature>
<name>A0ABT9HFX3_9GAMM</name>
<evidence type="ECO:0000256" key="4">
    <source>
        <dbReference type="ARBA" id="ARBA00022475"/>
    </source>
</evidence>